<dbReference type="STRING" id="46224.B4102_3578"/>
<dbReference type="OrthoDB" id="2934458at2"/>
<organism evidence="1 2">
    <name type="scientific">Heyndrickxia sporothermodurans</name>
    <dbReference type="NCBI Taxonomy" id="46224"/>
    <lineage>
        <taxon>Bacteria</taxon>
        <taxon>Bacillati</taxon>
        <taxon>Bacillota</taxon>
        <taxon>Bacilli</taxon>
        <taxon>Bacillales</taxon>
        <taxon>Bacillaceae</taxon>
        <taxon>Heyndrickxia</taxon>
    </lineage>
</organism>
<dbReference type="AlphaFoldDB" id="A0A150KLE5"/>
<protein>
    <submittedName>
        <fullName evidence="1">Uncharacterized protein</fullName>
    </submittedName>
</protein>
<gene>
    <name evidence="1" type="ORF">B4102_3578</name>
</gene>
<dbReference type="RefSeq" id="WP_066234736.1">
    <property type="nucleotide sequence ID" value="NZ_LQYN01000101.1"/>
</dbReference>
<evidence type="ECO:0000313" key="2">
    <source>
        <dbReference type="Proteomes" id="UP000075666"/>
    </source>
</evidence>
<dbReference type="EMBL" id="LQYN01000101">
    <property type="protein sequence ID" value="KYC94357.1"/>
    <property type="molecule type" value="Genomic_DNA"/>
</dbReference>
<comment type="caution">
    <text evidence="1">The sequence shown here is derived from an EMBL/GenBank/DDBJ whole genome shotgun (WGS) entry which is preliminary data.</text>
</comment>
<accession>A0A150KLE5</accession>
<name>A0A150KLE5_9BACI</name>
<reference evidence="1 2" key="1">
    <citation type="submission" date="2016-01" db="EMBL/GenBank/DDBJ databases">
        <title>Genome Sequences of Twelve Sporeforming Bacillus Species Isolated from Foods.</title>
        <authorList>
            <person name="Berendsen E.M."/>
            <person name="Wells-Bennik M.H."/>
            <person name="Krawcyk A.O."/>
            <person name="De Jong A."/>
            <person name="Holsappel S."/>
            <person name="Eijlander R.T."/>
            <person name="Kuipers O.P."/>
        </authorList>
    </citation>
    <scope>NUCLEOTIDE SEQUENCE [LARGE SCALE GENOMIC DNA]</scope>
    <source>
        <strain evidence="1 2">B4102</strain>
    </source>
</reference>
<proteinExistence type="predicted"/>
<evidence type="ECO:0000313" key="1">
    <source>
        <dbReference type="EMBL" id="KYC94357.1"/>
    </source>
</evidence>
<sequence>MKITLTGINFVFGNGYDQDFTAVNLNFTSSGTGMTFNLSGYVEVSKEQYLAATTPDAMKGLIKQEVLNKLQESEAE</sequence>
<keyword evidence="2" id="KW-1185">Reference proteome</keyword>
<dbReference type="Proteomes" id="UP000075666">
    <property type="component" value="Unassembled WGS sequence"/>
</dbReference>
<dbReference type="PATRIC" id="fig|46224.3.peg.257"/>